<reference evidence="2 3" key="1">
    <citation type="submission" date="2020-08" db="EMBL/GenBank/DDBJ databases">
        <title>Clostridia isolated from Swiss meat.</title>
        <authorList>
            <person name="Wambui J."/>
            <person name="Stevens M.J.A."/>
            <person name="Stephan R."/>
        </authorList>
    </citation>
    <scope>NUCLEOTIDE SEQUENCE [LARGE SCALE GENOMIC DNA]</scope>
    <source>
        <strain evidence="2 3">CM001</strain>
    </source>
</reference>
<dbReference type="InterPro" id="IPR043519">
    <property type="entry name" value="NT_sf"/>
</dbReference>
<keyword evidence="2" id="KW-0808">Transferase</keyword>
<evidence type="ECO:0000259" key="1">
    <source>
        <dbReference type="Pfam" id="PF01909"/>
    </source>
</evidence>
<name>A0A7X0SB96_9CLOT</name>
<evidence type="ECO:0000313" key="2">
    <source>
        <dbReference type="EMBL" id="MBB6714384.1"/>
    </source>
</evidence>
<organism evidence="2 3">
    <name type="scientific">Clostridium gasigenes</name>
    <dbReference type="NCBI Taxonomy" id="94869"/>
    <lineage>
        <taxon>Bacteria</taxon>
        <taxon>Bacillati</taxon>
        <taxon>Bacillota</taxon>
        <taxon>Clostridia</taxon>
        <taxon>Eubacteriales</taxon>
        <taxon>Clostridiaceae</taxon>
        <taxon>Clostridium</taxon>
    </lineage>
</organism>
<accession>A0A7X0SB96</accession>
<dbReference type="Pfam" id="PF01909">
    <property type="entry name" value="NTP_transf_2"/>
    <property type="match status" value="1"/>
</dbReference>
<dbReference type="InterPro" id="IPR002934">
    <property type="entry name" value="Polymerase_NTP_transf_dom"/>
</dbReference>
<dbReference type="RefSeq" id="WP_185163989.1">
    <property type="nucleotide sequence ID" value="NZ_JACKWY010000003.1"/>
</dbReference>
<dbReference type="AlphaFoldDB" id="A0A7X0SB96"/>
<protein>
    <submittedName>
        <fullName evidence="2">Nucleotidyltransferase domain-containing protein</fullName>
    </submittedName>
</protein>
<dbReference type="SUPFAM" id="SSF81301">
    <property type="entry name" value="Nucleotidyltransferase"/>
    <property type="match status" value="1"/>
</dbReference>
<evidence type="ECO:0000313" key="3">
    <source>
        <dbReference type="Proteomes" id="UP000585258"/>
    </source>
</evidence>
<dbReference type="Gene3D" id="3.30.460.10">
    <property type="entry name" value="Beta Polymerase, domain 2"/>
    <property type="match status" value="1"/>
</dbReference>
<dbReference type="GO" id="GO:0016779">
    <property type="term" value="F:nucleotidyltransferase activity"/>
    <property type="evidence" value="ECO:0007669"/>
    <property type="project" value="InterPro"/>
</dbReference>
<comment type="caution">
    <text evidence="2">The sequence shown here is derived from an EMBL/GenBank/DDBJ whole genome shotgun (WGS) entry which is preliminary data.</text>
</comment>
<gene>
    <name evidence="2" type="ORF">H7E68_06525</name>
</gene>
<sequence length="141" mass="17131">MDNSLNNEKLSNYDLSKYDDNIISLTLFGSYSTKFWCENNSDIDILILVKYLDFDIEYKLEEYYKPLLENYFKYDNIHFTFIALNNYDTVFADIYIDFNDKIIFDISLHYDFLMYISKYNRVNENLINLVRKDWESKYGLL</sequence>
<proteinExistence type="predicted"/>
<feature type="domain" description="Polymerase nucleotidyl transferase" evidence="1">
    <location>
        <begin position="19"/>
        <end position="64"/>
    </location>
</feature>
<dbReference type="Proteomes" id="UP000585258">
    <property type="component" value="Unassembled WGS sequence"/>
</dbReference>
<dbReference type="EMBL" id="JACKWY010000003">
    <property type="protein sequence ID" value="MBB6714384.1"/>
    <property type="molecule type" value="Genomic_DNA"/>
</dbReference>